<keyword evidence="6" id="KW-0560">Oxidoreductase</keyword>
<organism evidence="15 16">
    <name type="scientific">Tieghemostelium lacteum</name>
    <name type="common">Slime mold</name>
    <name type="synonym">Dictyostelium lacteum</name>
    <dbReference type="NCBI Taxonomy" id="361077"/>
    <lineage>
        <taxon>Eukaryota</taxon>
        <taxon>Amoebozoa</taxon>
        <taxon>Evosea</taxon>
        <taxon>Eumycetozoa</taxon>
        <taxon>Dictyostelia</taxon>
        <taxon>Dictyosteliales</taxon>
        <taxon>Raperosteliaceae</taxon>
        <taxon>Tieghemostelium</taxon>
    </lineage>
</organism>
<name>A0A152A856_TIELA</name>
<feature type="domain" description="Biopterin-dependent aromatic amino acid hydroxylase family profile" evidence="13">
    <location>
        <begin position="95"/>
        <end position="442"/>
    </location>
</feature>
<dbReference type="PROSITE" id="PS51410">
    <property type="entry name" value="BH4_AAA_HYDROXYL_2"/>
    <property type="match status" value="1"/>
</dbReference>
<dbReference type="AlphaFoldDB" id="A0A152A856"/>
<evidence type="ECO:0000259" key="14">
    <source>
        <dbReference type="PROSITE" id="PS51671"/>
    </source>
</evidence>
<feature type="binding site" evidence="11">
    <location>
        <position position="320"/>
    </location>
    <ligand>
        <name>Fe cation</name>
        <dbReference type="ChEBI" id="CHEBI:24875"/>
    </ligand>
</feature>
<dbReference type="PRINTS" id="PR00372">
    <property type="entry name" value="FYWHYDRXLASE"/>
</dbReference>
<dbReference type="Proteomes" id="UP000076078">
    <property type="component" value="Unassembled WGS sequence"/>
</dbReference>
<dbReference type="GO" id="GO:0004505">
    <property type="term" value="F:phenylalanine 4-monooxygenase activity"/>
    <property type="evidence" value="ECO:0007669"/>
    <property type="project" value="UniProtKB-EC"/>
</dbReference>
<dbReference type="Gene3D" id="1.10.800.10">
    <property type="entry name" value="Aromatic amino acid hydroxylase"/>
    <property type="match status" value="1"/>
</dbReference>
<evidence type="ECO:0000256" key="4">
    <source>
        <dbReference type="ARBA" id="ARBA00011995"/>
    </source>
</evidence>
<keyword evidence="5 11" id="KW-0479">Metal-binding</keyword>
<evidence type="ECO:0000256" key="12">
    <source>
        <dbReference type="PIRSR" id="PIRSR601273-2"/>
    </source>
</evidence>
<dbReference type="EC" id="1.14.16.1" evidence="4"/>
<evidence type="ECO:0000256" key="6">
    <source>
        <dbReference type="ARBA" id="ARBA00023002"/>
    </source>
</evidence>
<dbReference type="InterPro" id="IPR018301">
    <property type="entry name" value="ArAA_hydroxylase_Fe/CU_BS"/>
</dbReference>
<feature type="binding site" evidence="11">
    <location>
        <position position="275"/>
    </location>
    <ligand>
        <name>Fe cation</name>
        <dbReference type="ChEBI" id="CHEBI:24875"/>
    </ligand>
</feature>
<dbReference type="GO" id="GO:0005506">
    <property type="term" value="F:iron ion binding"/>
    <property type="evidence" value="ECO:0007669"/>
    <property type="project" value="InterPro"/>
</dbReference>
<dbReference type="PIRSF" id="PIRSF000336">
    <property type="entry name" value="TH"/>
    <property type="match status" value="1"/>
</dbReference>
<dbReference type="GO" id="GO:0006559">
    <property type="term" value="P:L-phenylalanine catabolic process"/>
    <property type="evidence" value="ECO:0007669"/>
    <property type="project" value="UniProtKB-UniPathway"/>
</dbReference>
<dbReference type="STRING" id="361077.A0A152A856"/>
<dbReference type="InterPro" id="IPR041912">
    <property type="entry name" value="Euk_PheOH_cat"/>
</dbReference>
<feature type="binding site" evidence="11">
    <location>
        <position position="280"/>
    </location>
    <ligand>
        <name>Fe cation</name>
        <dbReference type="ChEBI" id="CHEBI:24875"/>
    </ligand>
</feature>
<evidence type="ECO:0000313" key="16">
    <source>
        <dbReference type="Proteomes" id="UP000076078"/>
    </source>
</evidence>
<dbReference type="InterPro" id="IPR001273">
    <property type="entry name" value="ArAA_hydroxylase"/>
</dbReference>
<dbReference type="CDD" id="cd04905">
    <property type="entry name" value="ACT_CM-PDT"/>
    <property type="match status" value="1"/>
</dbReference>
<proteinExistence type="inferred from homology"/>
<dbReference type="SUPFAM" id="SSF55021">
    <property type="entry name" value="ACT-like"/>
    <property type="match status" value="1"/>
</dbReference>
<dbReference type="Pfam" id="PF00351">
    <property type="entry name" value="Biopterin_H"/>
    <property type="match status" value="1"/>
</dbReference>
<comment type="pathway">
    <text evidence="2">Amino-acid degradation; L-phenylalanine degradation; acetoacetate and fumarate from L-phenylalanine: step 1/6.</text>
</comment>
<dbReference type="InterPro" id="IPR019773">
    <property type="entry name" value="Tyrosine_3-monooxygenase-like"/>
</dbReference>
<protein>
    <recommendedName>
        <fullName evidence="4">phenylalanine 4-monooxygenase</fullName>
        <ecNumber evidence="4">1.14.16.1</ecNumber>
    </recommendedName>
    <alternativeName>
        <fullName evidence="10">Phe-4-monooxygenase</fullName>
    </alternativeName>
</protein>
<dbReference type="SUPFAM" id="SSF56534">
    <property type="entry name" value="Aromatic aminoacid monoxygenases, catalytic and oligomerization domains"/>
    <property type="match status" value="1"/>
</dbReference>
<evidence type="ECO:0000313" key="15">
    <source>
        <dbReference type="EMBL" id="KYR02413.1"/>
    </source>
</evidence>
<accession>A0A152A856</accession>
<feature type="domain" description="ACT" evidence="14">
    <location>
        <begin position="24"/>
        <end position="102"/>
    </location>
</feature>
<evidence type="ECO:0000256" key="3">
    <source>
        <dbReference type="ARBA" id="ARBA00009712"/>
    </source>
</evidence>
<dbReference type="OMA" id="FHDEVYR"/>
<evidence type="ECO:0000259" key="13">
    <source>
        <dbReference type="PROSITE" id="PS51410"/>
    </source>
</evidence>
<dbReference type="PANTHER" id="PTHR11473:SF24">
    <property type="entry name" value="PHENYLALANINE-4-HYDROXYLASE"/>
    <property type="match status" value="1"/>
</dbReference>
<dbReference type="InterPro" id="IPR002912">
    <property type="entry name" value="ACT_dom"/>
</dbReference>
<evidence type="ECO:0000256" key="9">
    <source>
        <dbReference type="ARBA" id="ARBA00023232"/>
    </source>
</evidence>
<dbReference type="EMBL" id="LODT01000004">
    <property type="protein sequence ID" value="KYR02413.1"/>
    <property type="molecule type" value="Genomic_DNA"/>
</dbReference>
<keyword evidence="16" id="KW-1185">Reference proteome</keyword>
<evidence type="ECO:0000256" key="5">
    <source>
        <dbReference type="ARBA" id="ARBA00022723"/>
    </source>
</evidence>
<evidence type="ECO:0000256" key="1">
    <source>
        <dbReference type="ARBA" id="ARBA00001954"/>
    </source>
</evidence>
<dbReference type="FunFam" id="1.10.800.10:FF:000004">
    <property type="entry name" value="Tyrosine 3-monooxygenase"/>
    <property type="match status" value="1"/>
</dbReference>
<dbReference type="InterPro" id="IPR036951">
    <property type="entry name" value="ArAA_hydroxylase_sf"/>
</dbReference>
<keyword evidence="8 15" id="KW-0503">Monooxygenase</keyword>
<dbReference type="InterPro" id="IPR045865">
    <property type="entry name" value="ACT-like_dom_sf"/>
</dbReference>
<comment type="caution">
    <text evidence="15">The sequence shown here is derived from an EMBL/GenBank/DDBJ whole genome shotgun (WGS) entry which is preliminary data.</text>
</comment>
<dbReference type="PANTHER" id="PTHR11473">
    <property type="entry name" value="AROMATIC AMINO ACID HYDROXYLASE"/>
    <property type="match status" value="1"/>
</dbReference>
<comment type="similarity">
    <text evidence="3">Belongs to the biopterin-dependent aromatic amino acid hydroxylase family.</text>
</comment>
<keyword evidence="9" id="KW-0585">Phenylalanine catabolism</keyword>
<comment type="cofactor">
    <cofactor evidence="1 12">
        <name>Fe(2+)</name>
        <dbReference type="ChEBI" id="CHEBI:29033"/>
    </cofactor>
</comment>
<dbReference type="InterPro" id="IPR036329">
    <property type="entry name" value="Aro-AA_hydroxylase_C_sf"/>
</dbReference>
<evidence type="ECO:0000256" key="2">
    <source>
        <dbReference type="ARBA" id="ARBA00005088"/>
    </source>
</evidence>
<dbReference type="UniPathway" id="UPA00139">
    <property type="reaction ID" value="UER00337"/>
</dbReference>
<dbReference type="PROSITE" id="PS00367">
    <property type="entry name" value="BH4_AAA_HYDROXYL_1"/>
    <property type="match status" value="1"/>
</dbReference>
<evidence type="ECO:0000256" key="8">
    <source>
        <dbReference type="ARBA" id="ARBA00023033"/>
    </source>
</evidence>
<evidence type="ECO:0000256" key="10">
    <source>
        <dbReference type="ARBA" id="ARBA00029922"/>
    </source>
</evidence>
<keyword evidence="7 11" id="KW-0408">Iron</keyword>
<reference evidence="15 16" key="1">
    <citation type="submission" date="2015-12" db="EMBL/GenBank/DDBJ databases">
        <title>Dictyostelia acquired genes for synthesis and detection of signals that induce cell-type specialization by lateral gene transfer from prokaryotes.</title>
        <authorList>
            <person name="Gloeckner G."/>
            <person name="Schaap P."/>
        </authorList>
    </citation>
    <scope>NUCLEOTIDE SEQUENCE [LARGE SCALE GENOMIC DNA]</scope>
    <source>
        <strain evidence="15 16">TK</strain>
    </source>
</reference>
<evidence type="ECO:0000256" key="7">
    <source>
        <dbReference type="ARBA" id="ARBA00023004"/>
    </source>
</evidence>
<evidence type="ECO:0000256" key="11">
    <source>
        <dbReference type="PIRSR" id="PIRSR000336-1"/>
    </source>
</evidence>
<dbReference type="OrthoDB" id="983542at2759"/>
<dbReference type="InParanoid" id="A0A152A856"/>
<dbReference type="CDD" id="cd03347">
    <property type="entry name" value="eu_PheOH"/>
    <property type="match status" value="1"/>
</dbReference>
<dbReference type="FunCoup" id="A0A152A856">
    <property type="interactions" value="55"/>
</dbReference>
<dbReference type="InterPro" id="IPR019774">
    <property type="entry name" value="Aromatic-AA_hydroxylase_C"/>
</dbReference>
<gene>
    <name evidence="15" type="ORF">DLAC_01252</name>
</gene>
<dbReference type="PROSITE" id="PS51671">
    <property type="entry name" value="ACT"/>
    <property type="match status" value="1"/>
</dbReference>
<sequence>MYPNDIQTNSYTTTSQGQNKFQTSILFSINDSMGSLKEYLSIISSYKLNVVRIESKPSKFEHKDYDFFLDLESDNASMTEIDNVIKELKNKGIEITVLTQKNQNKATIPWFPRKISDLDIYANKIMEMGSELSSDHPGATDPVYRERRKEITRIAAEYKHGQEIPRIQYTDIEVDTWKKVYRKLKELFNTHACIQHTKIFPLLEQYCGYSENNIPQLQDISNFLSECTGFRIRPVQGLLSSRDFLNGLAFRVFHATQYVRHHSVPFYTPEPDVCHELLGHVPLFADPDFADFSQEIGLASIGASDEDILKLSTCYWFTVEFGLCKEGDRITAYGAGLLSSTGELEYCLSDKNEKRPFNPFETCKQSYPITEFQPIYYVAESFQSAKEQMRKFAESFKKPFVIHYNAYTQSIEILDTRDKLINLCNAIKAQTNSLADAIKTVSYL</sequence>